<dbReference type="Gene3D" id="2.40.70.10">
    <property type="entry name" value="Acid Proteases"/>
    <property type="match status" value="1"/>
</dbReference>
<dbReference type="EMBL" id="JAVRRD010000026">
    <property type="protein sequence ID" value="KAK5047251.1"/>
    <property type="molecule type" value="Genomic_DNA"/>
</dbReference>
<name>A0AAV9N111_9EURO</name>
<feature type="compositionally biased region" description="Basic and acidic residues" evidence="1">
    <location>
        <begin position="448"/>
        <end position="459"/>
    </location>
</feature>
<keyword evidence="2" id="KW-0472">Membrane</keyword>
<comment type="caution">
    <text evidence="3">The sequence shown here is derived from an EMBL/GenBank/DDBJ whole genome shotgun (WGS) entry which is preliminary data.</text>
</comment>
<proteinExistence type="predicted"/>
<evidence type="ECO:0008006" key="5">
    <source>
        <dbReference type="Google" id="ProtNLM"/>
    </source>
</evidence>
<feature type="region of interest" description="Disordered" evidence="1">
    <location>
        <begin position="445"/>
        <end position="464"/>
    </location>
</feature>
<dbReference type="GeneID" id="89974942"/>
<feature type="transmembrane region" description="Helical" evidence="2">
    <location>
        <begin position="411"/>
        <end position="434"/>
    </location>
</feature>
<dbReference type="AlphaFoldDB" id="A0AAV9N111"/>
<evidence type="ECO:0000313" key="3">
    <source>
        <dbReference type="EMBL" id="KAK5047251.1"/>
    </source>
</evidence>
<keyword evidence="2" id="KW-1133">Transmembrane helix</keyword>
<protein>
    <recommendedName>
        <fullName evidence="5">Peptidase A1 domain-containing protein</fullName>
    </recommendedName>
</protein>
<evidence type="ECO:0000256" key="1">
    <source>
        <dbReference type="SAM" id="MobiDB-lite"/>
    </source>
</evidence>
<keyword evidence="2" id="KW-0812">Transmembrane</keyword>
<sequence length="503" mass="54203">MKEGVEHETSDGINCDIEALGSNVDPKGAALIELIARRNNSCFYDESPRCESGGIEQCIAARGGAFDESSSSTLSANSIGFRDFSRLDPQLALNDDEVLVNTDTLTINTSFAVEHYPFGIPRQDLGDYSSLGLGRDSSLLTMLRDAGSIASRSYSLYWGQTGTATEHQLDGNLVLGGVDVAKISGQNYTTGLGDATLCPSGLVVSVSDMTMNFPNGTSASIMGGVSGQTVNYCIRPDFPLITVTPALWEQWMIAHPPSFTDGGAQDRARGLPNLWGLIYPPSLIFQGDLKLTIDQTMEIIIPNHQLVQHYYTFDDKGDISVNDSVLELMINPLQDVNENDFPQLGMTFLQAAYLHVNYDDDILMLWQAKATESQSPIGIGKSGTGCAAFPTDTSSATSVPQPQSNSLTPGAISGIVVGVVVAMKFIAGMIFWGIARRRHSSELNATRKASDHSGGDGHTKCSSIYRKPELEASEVIVDGGQRHTIQPWSSGQIVVELPSERYD</sequence>
<organism evidence="3 4">
    <name type="scientific">Exophiala bonariae</name>
    <dbReference type="NCBI Taxonomy" id="1690606"/>
    <lineage>
        <taxon>Eukaryota</taxon>
        <taxon>Fungi</taxon>
        <taxon>Dikarya</taxon>
        <taxon>Ascomycota</taxon>
        <taxon>Pezizomycotina</taxon>
        <taxon>Eurotiomycetes</taxon>
        <taxon>Chaetothyriomycetidae</taxon>
        <taxon>Chaetothyriales</taxon>
        <taxon>Herpotrichiellaceae</taxon>
        <taxon>Exophiala</taxon>
    </lineage>
</organism>
<gene>
    <name evidence="3" type="ORF">LTR84_006773</name>
</gene>
<accession>A0AAV9N111</accession>
<reference evidence="3 4" key="1">
    <citation type="submission" date="2023-08" db="EMBL/GenBank/DDBJ databases">
        <title>Black Yeasts Isolated from many extreme environments.</title>
        <authorList>
            <person name="Coleine C."/>
            <person name="Stajich J.E."/>
            <person name="Selbmann L."/>
        </authorList>
    </citation>
    <scope>NUCLEOTIDE SEQUENCE [LARGE SCALE GENOMIC DNA]</scope>
    <source>
        <strain evidence="3 4">CCFEE 5792</strain>
    </source>
</reference>
<dbReference type="RefSeq" id="XP_064702813.1">
    <property type="nucleotide sequence ID" value="XM_064850331.1"/>
</dbReference>
<keyword evidence="4" id="KW-1185">Reference proteome</keyword>
<dbReference type="InterPro" id="IPR021109">
    <property type="entry name" value="Peptidase_aspartic_dom_sf"/>
</dbReference>
<evidence type="ECO:0000313" key="4">
    <source>
        <dbReference type="Proteomes" id="UP001358417"/>
    </source>
</evidence>
<dbReference type="SUPFAM" id="SSF50630">
    <property type="entry name" value="Acid proteases"/>
    <property type="match status" value="1"/>
</dbReference>
<evidence type="ECO:0000256" key="2">
    <source>
        <dbReference type="SAM" id="Phobius"/>
    </source>
</evidence>
<dbReference type="Proteomes" id="UP001358417">
    <property type="component" value="Unassembled WGS sequence"/>
</dbReference>